<dbReference type="eggNOG" id="COG0340">
    <property type="taxonomic scope" value="Bacteria"/>
</dbReference>
<dbReference type="GO" id="GO:0004077">
    <property type="term" value="F:biotin--[biotin carboxyl-carrier protein] ligase activity"/>
    <property type="evidence" value="ECO:0007669"/>
    <property type="project" value="InterPro"/>
</dbReference>
<name>B1ZTE0_OPITP</name>
<keyword evidence="1 3" id="KW-0436">Ligase</keyword>
<sequence length="256" mass="27532">MSPLASHSPELTTTSADGWTLHVADEIDSTNNAARHLPAWHALRARLQTAGRGRTGRAWVSDDGGLWISAVLPCPGDRAPWSILPLAAGWAIIQALQEFGARDLRLRWPNDIMVGARKLAGILVERYHSDTAVIGLGLNVFNQPATADATLAGQTVQLADLAPGAYTLDDVASLVLRSIRTAHALVRDGRFSSIADSLNAAWSHPRPVEITLTQRAEPFTGTFHGIDAAGRLRLTSERHGSDCYDAAQVSLLRELA</sequence>
<dbReference type="RefSeq" id="WP_012376123.1">
    <property type="nucleotide sequence ID" value="NC_010571.1"/>
</dbReference>
<evidence type="ECO:0000259" key="2">
    <source>
        <dbReference type="PROSITE" id="PS51733"/>
    </source>
</evidence>
<evidence type="ECO:0000256" key="1">
    <source>
        <dbReference type="ARBA" id="ARBA00022598"/>
    </source>
</evidence>
<reference evidence="3 4" key="1">
    <citation type="journal article" date="2011" name="J. Bacteriol.">
        <title>Genome sequence of the verrucomicrobium Opitutus terrae PB90-1, an abundant inhabitant of rice paddy soil ecosystems.</title>
        <authorList>
            <person name="van Passel M.W."/>
            <person name="Kant R."/>
            <person name="Palva A."/>
            <person name="Copeland A."/>
            <person name="Lucas S."/>
            <person name="Lapidus A."/>
            <person name="Glavina del Rio T."/>
            <person name="Pitluck S."/>
            <person name="Goltsman E."/>
            <person name="Clum A."/>
            <person name="Sun H."/>
            <person name="Schmutz J."/>
            <person name="Larimer F.W."/>
            <person name="Land M.L."/>
            <person name="Hauser L."/>
            <person name="Kyrpides N."/>
            <person name="Mikhailova N."/>
            <person name="Richardson P.P."/>
            <person name="Janssen P.H."/>
            <person name="de Vos W.M."/>
            <person name="Smidt H."/>
        </authorList>
    </citation>
    <scope>NUCLEOTIDE SEQUENCE [LARGE SCALE GENOMIC DNA]</scope>
    <source>
        <strain evidence="4">DSM 11246 / JCM 15787 / PB90-1</strain>
    </source>
</reference>
<feature type="domain" description="BPL/LPL catalytic" evidence="2">
    <location>
        <begin position="6"/>
        <end position="187"/>
    </location>
</feature>
<dbReference type="InterPro" id="IPR045864">
    <property type="entry name" value="aa-tRNA-synth_II/BPL/LPL"/>
</dbReference>
<dbReference type="Gene3D" id="3.30.930.10">
    <property type="entry name" value="Bira Bifunctional Protein, Domain 2"/>
    <property type="match status" value="1"/>
</dbReference>
<dbReference type="EMBL" id="CP001032">
    <property type="protein sequence ID" value="ACB76594.1"/>
    <property type="molecule type" value="Genomic_DNA"/>
</dbReference>
<dbReference type="Proteomes" id="UP000007013">
    <property type="component" value="Chromosome"/>
</dbReference>
<dbReference type="PANTHER" id="PTHR12835">
    <property type="entry name" value="BIOTIN PROTEIN LIGASE"/>
    <property type="match status" value="1"/>
</dbReference>
<evidence type="ECO:0000313" key="4">
    <source>
        <dbReference type="Proteomes" id="UP000007013"/>
    </source>
</evidence>
<dbReference type="HOGENOM" id="CLU_051096_6_1_0"/>
<dbReference type="PANTHER" id="PTHR12835:SF5">
    <property type="entry name" value="BIOTIN--PROTEIN LIGASE"/>
    <property type="match status" value="1"/>
</dbReference>
<dbReference type="Pfam" id="PF03099">
    <property type="entry name" value="BPL_LplA_LipB"/>
    <property type="match status" value="1"/>
</dbReference>
<dbReference type="InterPro" id="IPR004143">
    <property type="entry name" value="BPL_LPL_catalytic"/>
</dbReference>
<dbReference type="GO" id="GO:0005737">
    <property type="term" value="C:cytoplasm"/>
    <property type="evidence" value="ECO:0007669"/>
    <property type="project" value="TreeGrafter"/>
</dbReference>
<dbReference type="PROSITE" id="PS51733">
    <property type="entry name" value="BPL_LPL_CATALYTIC"/>
    <property type="match status" value="1"/>
</dbReference>
<proteinExistence type="predicted"/>
<dbReference type="KEGG" id="ote:Oter_3315"/>
<gene>
    <name evidence="3" type="ordered locus">Oter_3315</name>
</gene>
<dbReference type="CDD" id="cd16442">
    <property type="entry name" value="BPL"/>
    <property type="match status" value="1"/>
</dbReference>
<evidence type="ECO:0000313" key="3">
    <source>
        <dbReference type="EMBL" id="ACB76594.1"/>
    </source>
</evidence>
<organism evidence="3 4">
    <name type="scientific">Opitutus terrae (strain DSM 11246 / JCM 15787 / PB90-1)</name>
    <dbReference type="NCBI Taxonomy" id="452637"/>
    <lineage>
        <taxon>Bacteria</taxon>
        <taxon>Pseudomonadati</taxon>
        <taxon>Verrucomicrobiota</taxon>
        <taxon>Opitutia</taxon>
        <taxon>Opitutales</taxon>
        <taxon>Opitutaceae</taxon>
        <taxon>Opitutus</taxon>
    </lineage>
</organism>
<dbReference type="STRING" id="452637.Oter_3315"/>
<protein>
    <submittedName>
        <fullName evidence="3">Biotin--acetyl-CoA-carboxylase ligase</fullName>
    </submittedName>
</protein>
<dbReference type="NCBIfam" id="TIGR00121">
    <property type="entry name" value="birA_ligase"/>
    <property type="match status" value="1"/>
</dbReference>
<accession>B1ZTE0</accession>
<dbReference type="InterPro" id="IPR004408">
    <property type="entry name" value="Biotin_CoA_COase_ligase"/>
</dbReference>
<dbReference type="SUPFAM" id="SSF55681">
    <property type="entry name" value="Class II aaRS and biotin synthetases"/>
    <property type="match status" value="1"/>
</dbReference>
<dbReference type="OrthoDB" id="9807064at2"/>
<keyword evidence="4" id="KW-1185">Reference proteome</keyword>
<dbReference type="AlphaFoldDB" id="B1ZTE0"/>